<evidence type="ECO:0000256" key="1">
    <source>
        <dbReference type="SAM" id="MobiDB-lite"/>
    </source>
</evidence>
<keyword evidence="4" id="KW-1185">Reference proteome</keyword>
<dbReference type="InterPro" id="IPR014729">
    <property type="entry name" value="Rossmann-like_a/b/a_fold"/>
</dbReference>
<dbReference type="InterPro" id="IPR006016">
    <property type="entry name" value="UspA"/>
</dbReference>
<dbReference type="Gene3D" id="3.40.50.620">
    <property type="entry name" value="HUPs"/>
    <property type="match status" value="1"/>
</dbReference>
<evidence type="ECO:0000259" key="2">
    <source>
        <dbReference type="Pfam" id="PF00582"/>
    </source>
</evidence>
<reference evidence="3" key="2">
    <citation type="submission" date="2020-09" db="EMBL/GenBank/DDBJ databases">
        <authorList>
            <person name="Sun Q."/>
            <person name="Ohkuma M."/>
        </authorList>
    </citation>
    <scope>NUCLEOTIDE SEQUENCE</scope>
    <source>
        <strain evidence="3">JCM 4490</strain>
    </source>
</reference>
<dbReference type="Pfam" id="PF00582">
    <property type="entry name" value="Usp"/>
    <property type="match status" value="1"/>
</dbReference>
<feature type="region of interest" description="Disordered" evidence="1">
    <location>
        <begin position="60"/>
        <end position="82"/>
    </location>
</feature>
<dbReference type="AlphaFoldDB" id="A0A918J1U3"/>
<comment type="caution">
    <text evidence="3">The sequence shown here is derived from an EMBL/GenBank/DDBJ whole genome shotgun (WGS) entry which is preliminary data.</text>
</comment>
<reference evidence="3" key="1">
    <citation type="journal article" date="2014" name="Int. J. Syst. Evol. Microbiol.">
        <title>Complete genome sequence of Corynebacterium casei LMG S-19264T (=DSM 44701T), isolated from a smear-ripened cheese.</title>
        <authorList>
            <consortium name="US DOE Joint Genome Institute (JGI-PGF)"/>
            <person name="Walter F."/>
            <person name="Albersmeier A."/>
            <person name="Kalinowski J."/>
            <person name="Ruckert C."/>
        </authorList>
    </citation>
    <scope>NUCLEOTIDE SEQUENCE</scope>
    <source>
        <strain evidence="3">JCM 4490</strain>
    </source>
</reference>
<proteinExistence type="predicted"/>
<sequence>MIRNIAAGIDGSPEGLAAAHWAAHEAARRGVALNLVHAWHPHARPMPDVPMDSTERGWAEHLLQEAAGSVRARTPRSRLPPG</sequence>
<gene>
    <name evidence="3" type="ORF">GCM10010503_19260</name>
</gene>
<accession>A0A918J1U3</accession>
<feature type="domain" description="UspA" evidence="2">
    <location>
        <begin position="1"/>
        <end position="68"/>
    </location>
</feature>
<protein>
    <recommendedName>
        <fullName evidence="2">UspA domain-containing protein</fullName>
    </recommendedName>
</protein>
<evidence type="ECO:0000313" key="3">
    <source>
        <dbReference type="EMBL" id="GGW42879.1"/>
    </source>
</evidence>
<evidence type="ECO:0000313" key="4">
    <source>
        <dbReference type="Proteomes" id="UP000620224"/>
    </source>
</evidence>
<dbReference type="Proteomes" id="UP000620224">
    <property type="component" value="Unassembled WGS sequence"/>
</dbReference>
<name>A0A918J1U3_9ACTN</name>
<dbReference type="EMBL" id="BMUE01000003">
    <property type="protein sequence ID" value="GGW42879.1"/>
    <property type="molecule type" value="Genomic_DNA"/>
</dbReference>
<organism evidence="3 4">
    <name type="scientific">Streptomyces lucensis JCM 4490</name>
    <dbReference type="NCBI Taxonomy" id="1306176"/>
    <lineage>
        <taxon>Bacteria</taxon>
        <taxon>Bacillati</taxon>
        <taxon>Actinomycetota</taxon>
        <taxon>Actinomycetes</taxon>
        <taxon>Kitasatosporales</taxon>
        <taxon>Streptomycetaceae</taxon>
        <taxon>Streptomyces</taxon>
    </lineage>
</organism>
<dbReference type="SUPFAM" id="SSF52402">
    <property type="entry name" value="Adenine nucleotide alpha hydrolases-like"/>
    <property type="match status" value="1"/>
</dbReference>